<comment type="caution">
    <text evidence="2">The sequence shown here is derived from an EMBL/GenBank/DDBJ whole genome shotgun (WGS) entry which is preliminary data.</text>
</comment>
<dbReference type="AlphaFoldDB" id="A0A8H6YYZ4"/>
<sequence length="218" mass="23717">MSFRPIYDAVDQLGWIKDARSAANRFKQSLSKVPVPNYDMDPEVCKRIVKVLEDMSESIEQDPSRFFDTMRESSFSTTLADLIEDIKPISSTNTTPLEQGATTFDNAANGDQETIYLRWSTQIEFNDTEGINATIGVQAPSGATMPRGFESQKFRKTKATGGVVGLNLVGGINLPTTAHPATVMNPAPRPEAMIPSQAIVVGMTLVAVAVATTALFRK</sequence>
<evidence type="ECO:0000256" key="1">
    <source>
        <dbReference type="SAM" id="Phobius"/>
    </source>
</evidence>
<keyword evidence="3" id="KW-1185">Reference proteome</keyword>
<keyword evidence="1" id="KW-0812">Transmembrane</keyword>
<evidence type="ECO:0000313" key="3">
    <source>
        <dbReference type="Proteomes" id="UP000623467"/>
    </source>
</evidence>
<dbReference type="EMBL" id="JACAZH010000005">
    <property type="protein sequence ID" value="KAF7367772.1"/>
    <property type="molecule type" value="Genomic_DNA"/>
</dbReference>
<name>A0A8H6YYZ4_9AGAR</name>
<reference evidence="2" key="1">
    <citation type="submission" date="2020-05" db="EMBL/GenBank/DDBJ databases">
        <title>Mycena genomes resolve the evolution of fungal bioluminescence.</title>
        <authorList>
            <person name="Tsai I.J."/>
        </authorList>
    </citation>
    <scope>NUCLEOTIDE SEQUENCE</scope>
    <source>
        <strain evidence="2">160909Yilan</strain>
    </source>
</reference>
<keyword evidence="1" id="KW-0472">Membrane</keyword>
<accession>A0A8H6YYZ4</accession>
<gene>
    <name evidence="2" type="ORF">MSAN_00841300</name>
</gene>
<proteinExistence type="predicted"/>
<keyword evidence="1" id="KW-1133">Transmembrane helix</keyword>
<protein>
    <submittedName>
        <fullName evidence="2">Uncharacterized protein</fullName>
    </submittedName>
</protein>
<organism evidence="2 3">
    <name type="scientific">Mycena sanguinolenta</name>
    <dbReference type="NCBI Taxonomy" id="230812"/>
    <lineage>
        <taxon>Eukaryota</taxon>
        <taxon>Fungi</taxon>
        <taxon>Dikarya</taxon>
        <taxon>Basidiomycota</taxon>
        <taxon>Agaricomycotina</taxon>
        <taxon>Agaricomycetes</taxon>
        <taxon>Agaricomycetidae</taxon>
        <taxon>Agaricales</taxon>
        <taxon>Marasmiineae</taxon>
        <taxon>Mycenaceae</taxon>
        <taxon>Mycena</taxon>
    </lineage>
</organism>
<dbReference type="Proteomes" id="UP000623467">
    <property type="component" value="Unassembled WGS sequence"/>
</dbReference>
<feature type="transmembrane region" description="Helical" evidence="1">
    <location>
        <begin position="198"/>
        <end position="216"/>
    </location>
</feature>
<evidence type="ECO:0000313" key="2">
    <source>
        <dbReference type="EMBL" id="KAF7367772.1"/>
    </source>
</evidence>